<sequence length="285" mass="32032">MSLSTTFTDLEADIVSPCSKHEQDGGNQPGYSRAFPFRGYFIKFGPHSTFNSEVTTMKYLENIVAGDPSAPRVPLVLHYFYKQGRMRYVVMNFIQLVKVSPESLAEKAAQAVRWMRNVRATEDVVLGPCGGGRARHKVFKDSEAPRNYGSVAALENYFNKAVRLVRRTQSEEVRDISITNERWYLPSLTWIAATLASIPRDGREKALAYDSSTEPQLRRGWQRGSWGTSPLIHSNFAMLKAIPAKRSSVLVRPSLMVLDAGWREMVPARSRDSEDTERAASMPAP</sequence>
<name>A0A4Y9YTI3_9AGAM</name>
<dbReference type="EMBL" id="SEOQ01000317">
    <property type="protein sequence ID" value="TFY65695.1"/>
    <property type="molecule type" value="Genomic_DNA"/>
</dbReference>
<protein>
    <submittedName>
        <fullName evidence="1">Uncharacterized protein</fullName>
    </submittedName>
</protein>
<dbReference type="Proteomes" id="UP000298327">
    <property type="component" value="Unassembled WGS sequence"/>
</dbReference>
<accession>A0A4Y9YTI3</accession>
<dbReference type="STRING" id="205917.A0A4Y9YTI3"/>
<evidence type="ECO:0000313" key="2">
    <source>
        <dbReference type="Proteomes" id="UP000298327"/>
    </source>
</evidence>
<comment type="caution">
    <text evidence="1">The sequence shown here is derived from an EMBL/GenBank/DDBJ whole genome shotgun (WGS) entry which is preliminary data.</text>
</comment>
<gene>
    <name evidence="1" type="ORF">EVG20_g5394</name>
</gene>
<keyword evidence="2" id="KW-1185">Reference proteome</keyword>
<reference evidence="1 2" key="1">
    <citation type="submission" date="2019-02" db="EMBL/GenBank/DDBJ databases">
        <title>Genome sequencing of the rare red list fungi Dentipellis fragilis.</title>
        <authorList>
            <person name="Buettner E."/>
            <person name="Kellner H."/>
        </authorList>
    </citation>
    <scope>NUCLEOTIDE SEQUENCE [LARGE SCALE GENOMIC DNA]</scope>
    <source>
        <strain evidence="1 2">DSM 105465</strain>
    </source>
</reference>
<proteinExistence type="predicted"/>
<dbReference type="AlphaFoldDB" id="A0A4Y9YTI3"/>
<dbReference type="OrthoDB" id="3250044at2759"/>
<evidence type="ECO:0000313" key="1">
    <source>
        <dbReference type="EMBL" id="TFY65695.1"/>
    </source>
</evidence>
<organism evidence="1 2">
    <name type="scientific">Dentipellis fragilis</name>
    <dbReference type="NCBI Taxonomy" id="205917"/>
    <lineage>
        <taxon>Eukaryota</taxon>
        <taxon>Fungi</taxon>
        <taxon>Dikarya</taxon>
        <taxon>Basidiomycota</taxon>
        <taxon>Agaricomycotina</taxon>
        <taxon>Agaricomycetes</taxon>
        <taxon>Russulales</taxon>
        <taxon>Hericiaceae</taxon>
        <taxon>Dentipellis</taxon>
    </lineage>
</organism>